<organism evidence="2 3">
    <name type="scientific">Candolleomyces eurysporus</name>
    <dbReference type="NCBI Taxonomy" id="2828524"/>
    <lineage>
        <taxon>Eukaryota</taxon>
        <taxon>Fungi</taxon>
        <taxon>Dikarya</taxon>
        <taxon>Basidiomycota</taxon>
        <taxon>Agaricomycotina</taxon>
        <taxon>Agaricomycetes</taxon>
        <taxon>Agaricomycetidae</taxon>
        <taxon>Agaricales</taxon>
        <taxon>Agaricineae</taxon>
        <taxon>Psathyrellaceae</taxon>
        <taxon>Candolleomyces</taxon>
    </lineage>
</organism>
<feature type="compositionally biased region" description="Basic and acidic residues" evidence="1">
    <location>
        <begin position="295"/>
        <end position="311"/>
    </location>
</feature>
<evidence type="ECO:0000313" key="2">
    <source>
        <dbReference type="EMBL" id="KAJ2920863.1"/>
    </source>
</evidence>
<comment type="caution">
    <text evidence="2">The sequence shown here is derived from an EMBL/GenBank/DDBJ whole genome shotgun (WGS) entry which is preliminary data.</text>
</comment>
<feature type="compositionally biased region" description="Basic and acidic residues" evidence="1">
    <location>
        <begin position="330"/>
        <end position="353"/>
    </location>
</feature>
<keyword evidence="3" id="KW-1185">Reference proteome</keyword>
<feature type="compositionally biased region" description="Polar residues" evidence="1">
    <location>
        <begin position="217"/>
        <end position="229"/>
    </location>
</feature>
<dbReference type="Proteomes" id="UP001140091">
    <property type="component" value="Unassembled WGS sequence"/>
</dbReference>
<feature type="compositionally biased region" description="Basic residues" evidence="1">
    <location>
        <begin position="315"/>
        <end position="329"/>
    </location>
</feature>
<evidence type="ECO:0000256" key="1">
    <source>
        <dbReference type="SAM" id="MobiDB-lite"/>
    </source>
</evidence>
<feature type="non-terminal residue" evidence="2">
    <location>
        <position position="1"/>
    </location>
</feature>
<feature type="region of interest" description="Disordered" evidence="1">
    <location>
        <begin position="217"/>
        <end position="399"/>
    </location>
</feature>
<proteinExistence type="predicted"/>
<feature type="compositionally biased region" description="Pro residues" evidence="1">
    <location>
        <begin position="232"/>
        <end position="249"/>
    </location>
</feature>
<feature type="compositionally biased region" description="Basic and acidic residues" evidence="1">
    <location>
        <begin position="254"/>
        <end position="271"/>
    </location>
</feature>
<protein>
    <submittedName>
        <fullName evidence="2">Uncharacterized protein</fullName>
    </submittedName>
</protein>
<evidence type="ECO:0000313" key="3">
    <source>
        <dbReference type="Proteomes" id="UP001140091"/>
    </source>
</evidence>
<name>A0A9W8IW69_9AGAR</name>
<accession>A0A9W8IW69</accession>
<sequence>MASQPLMNSSNIAEFWKERLTEIRPKFFLTPSVPAQHTITQNSTLNQPLVEQAVHILTHNPTLLSKPEVVGQAILQDNHLNDIHSTASIHYAHNPFPKELRVALQRLIRSGIRDCGDQPLPHWAQTGRETRDVLRSGGRDTLRTVPTKRSFSAMGQLPNTPFRLPASSSSASEFCPYATTFDSGLFAEEYQQTSVAIERSMARLKLFLSYAARASCNSRPSVTGTNVTRTFPIPPASLPADPTPTPTPSPAKKVPKETKDTPKETPKEPKEKKPKLAKAEAPSSKVTTEGSAKVKAKETATKTKAKARESLASKGKGKQRAAVKPKTVVKKKETVEEPVKEKEKEEEPEKETVPETIEEEGEVLSWGDEDIEMEETGAAGEVEAAEEEADLMEEEEESE</sequence>
<dbReference type="AlphaFoldDB" id="A0A9W8IW69"/>
<reference evidence="2" key="1">
    <citation type="submission" date="2022-06" db="EMBL/GenBank/DDBJ databases">
        <title>Genome Sequence of Candolleomyces eurysporus.</title>
        <authorList>
            <person name="Buettner E."/>
        </authorList>
    </citation>
    <scope>NUCLEOTIDE SEQUENCE</scope>
    <source>
        <strain evidence="2">VTCC 930004</strain>
    </source>
</reference>
<feature type="compositionally biased region" description="Acidic residues" evidence="1">
    <location>
        <begin position="383"/>
        <end position="399"/>
    </location>
</feature>
<gene>
    <name evidence="2" type="ORF">H1R20_g16230</name>
</gene>
<dbReference type="EMBL" id="JANBPK010001738">
    <property type="protein sequence ID" value="KAJ2920863.1"/>
    <property type="molecule type" value="Genomic_DNA"/>
</dbReference>
<feature type="compositionally biased region" description="Acidic residues" evidence="1">
    <location>
        <begin position="356"/>
        <end position="375"/>
    </location>
</feature>